<dbReference type="KEGG" id="cmah:C1I91_24620"/>
<dbReference type="AlphaFoldDB" id="A0A410DZP8"/>
<organism evidence="2 3">
    <name type="scientific">Clostridium manihotivorum</name>
    <dbReference type="NCBI Taxonomy" id="2320868"/>
    <lineage>
        <taxon>Bacteria</taxon>
        <taxon>Bacillati</taxon>
        <taxon>Bacillota</taxon>
        <taxon>Clostridia</taxon>
        <taxon>Eubacteriales</taxon>
        <taxon>Clostridiaceae</taxon>
        <taxon>Clostridium</taxon>
    </lineage>
</organism>
<proteinExistence type="predicted"/>
<name>A0A410DZP8_9CLOT</name>
<reference evidence="2 3" key="1">
    <citation type="submission" date="2018-01" db="EMBL/GenBank/DDBJ databases">
        <title>Genome Sequencing and Assembly of Anaerobacter polyendosporus strain CT4.</title>
        <authorList>
            <person name="Tachaapaikoon C."/>
            <person name="Sutheeworapong S."/>
            <person name="Jenjaroenpun P."/>
            <person name="Wongsurawat T."/>
            <person name="Nookeaw I."/>
            <person name="Cheawchanlertfa P."/>
            <person name="Kosugi A."/>
            <person name="Cheevadhanarak S."/>
            <person name="Ratanakhanokchai K."/>
        </authorList>
    </citation>
    <scope>NUCLEOTIDE SEQUENCE [LARGE SCALE GENOMIC DNA]</scope>
    <source>
        <strain evidence="2 3">CT4</strain>
    </source>
</reference>
<feature type="transmembrane region" description="Helical" evidence="1">
    <location>
        <begin position="34"/>
        <end position="52"/>
    </location>
</feature>
<gene>
    <name evidence="2" type="ORF">C1I91_24620</name>
</gene>
<keyword evidence="1" id="KW-0812">Transmembrane</keyword>
<dbReference type="EMBL" id="CP025746">
    <property type="protein sequence ID" value="QAA34560.1"/>
    <property type="molecule type" value="Genomic_DNA"/>
</dbReference>
<protein>
    <submittedName>
        <fullName evidence="2">Uncharacterized protein</fullName>
    </submittedName>
</protein>
<keyword evidence="1" id="KW-0472">Membrane</keyword>
<dbReference type="Proteomes" id="UP000286268">
    <property type="component" value="Chromosome"/>
</dbReference>
<feature type="transmembrane region" description="Helical" evidence="1">
    <location>
        <begin position="88"/>
        <end position="109"/>
    </location>
</feature>
<feature type="transmembrane region" description="Helical" evidence="1">
    <location>
        <begin position="129"/>
        <end position="149"/>
    </location>
</feature>
<feature type="transmembrane region" description="Helical" evidence="1">
    <location>
        <begin position="12"/>
        <end position="28"/>
    </location>
</feature>
<keyword evidence="1" id="KW-1133">Transmembrane helix</keyword>
<accession>A0A410DZP8</accession>
<evidence type="ECO:0000256" key="1">
    <source>
        <dbReference type="SAM" id="Phobius"/>
    </source>
</evidence>
<evidence type="ECO:0000313" key="3">
    <source>
        <dbReference type="Proteomes" id="UP000286268"/>
    </source>
</evidence>
<keyword evidence="3" id="KW-1185">Reference proteome</keyword>
<sequence>MNMNKENFKTLNRLCVISVIISMVIGFFNPYEHYLALAFNLWYPFAMFIYFINVKVARKAAKSSVFRGGMKTYVNDYNQVMGGKILKIFMVGGLCFLKIMFLVTEFVFYSGQTNMVVNYWDNKFLLDNALLMFILSTIAETVVVVIYCIRIWKERDQGDEATLCR</sequence>
<evidence type="ECO:0000313" key="2">
    <source>
        <dbReference type="EMBL" id="QAA34560.1"/>
    </source>
</evidence>